<dbReference type="HAMAP" id="MF_00707">
    <property type="entry name" value="UPF0735"/>
    <property type="match status" value="1"/>
</dbReference>
<dbReference type="Proteomes" id="UP000075737">
    <property type="component" value="Unassembled WGS sequence"/>
</dbReference>
<protein>
    <recommendedName>
        <fullName evidence="1">UPF0735 ACT domain-containing protein ATZ99_09680</fullName>
    </recommendedName>
</protein>
<dbReference type="SUPFAM" id="SSF55021">
    <property type="entry name" value="ACT-like"/>
    <property type="match status" value="1"/>
</dbReference>
<dbReference type="PROSITE" id="PS51671">
    <property type="entry name" value="ACT"/>
    <property type="match status" value="1"/>
</dbReference>
<dbReference type="STRING" id="520767.ATZ99_09680"/>
<keyword evidence="4" id="KW-1185">Reference proteome</keyword>
<evidence type="ECO:0000313" key="3">
    <source>
        <dbReference type="EMBL" id="KYO66724.1"/>
    </source>
</evidence>
<dbReference type="InterPro" id="IPR008310">
    <property type="entry name" value="UPF0735_ACT_dom-cont"/>
</dbReference>
<dbReference type="AlphaFoldDB" id="A0A162MMM5"/>
<evidence type="ECO:0000259" key="2">
    <source>
        <dbReference type="PROSITE" id="PS51671"/>
    </source>
</evidence>
<proteinExistence type="inferred from homology"/>
<evidence type="ECO:0000256" key="1">
    <source>
        <dbReference type="HAMAP-Rule" id="MF_00707"/>
    </source>
</evidence>
<dbReference type="OrthoDB" id="9788773at2"/>
<reference evidence="3 4" key="1">
    <citation type="submission" date="2015-12" db="EMBL/GenBank/DDBJ databases">
        <title>Draft genome of Thermovenabulum gondwanense isolated from a red thermophilic microbial mat colonisisng an outflow channel of a bore well.</title>
        <authorList>
            <person name="Patel B.K."/>
        </authorList>
    </citation>
    <scope>NUCLEOTIDE SEQUENCE [LARGE SCALE GENOMIC DNA]</scope>
    <source>
        <strain evidence="3 4">R270</strain>
    </source>
</reference>
<dbReference type="CDD" id="cd04888">
    <property type="entry name" value="ACT_PheB-BS"/>
    <property type="match status" value="1"/>
</dbReference>
<sequence>MTDTKGLYIIKEEILPEVLKKTVKAKELLKTKAVKTVNEACERVGISRSAFYKYKDYIFPFYEASLGKIITLAFILEHKPGVLSGILEEIAKARGNVLTINQNIPIQGSASVTISFDTKELSKNIEELLENLEQKPGVQKIEILAQE</sequence>
<comment type="caution">
    <text evidence="3">The sequence shown here is derived from an EMBL/GenBank/DDBJ whole genome shotgun (WGS) entry which is preliminary data.</text>
</comment>
<dbReference type="NCBIfam" id="NF003361">
    <property type="entry name" value="PRK04435.1"/>
    <property type="match status" value="1"/>
</dbReference>
<dbReference type="InterPro" id="IPR045865">
    <property type="entry name" value="ACT-like_dom_sf"/>
</dbReference>
<feature type="domain" description="ACT" evidence="2">
    <location>
        <begin position="71"/>
        <end position="146"/>
    </location>
</feature>
<dbReference type="InterPro" id="IPR002912">
    <property type="entry name" value="ACT_dom"/>
</dbReference>
<dbReference type="RefSeq" id="WP_068748108.1">
    <property type="nucleotide sequence ID" value="NZ_LOHZ01000025.1"/>
</dbReference>
<dbReference type="Gene3D" id="3.30.70.260">
    <property type="match status" value="1"/>
</dbReference>
<dbReference type="EMBL" id="LOHZ01000025">
    <property type="protein sequence ID" value="KYO66724.1"/>
    <property type="molecule type" value="Genomic_DNA"/>
</dbReference>
<comment type="similarity">
    <text evidence="1">Belongs to the UPF0735 family.</text>
</comment>
<dbReference type="PIRSF" id="PIRSF025624">
    <property type="entry name" value="ACT_PheB"/>
    <property type="match status" value="1"/>
</dbReference>
<accession>A0A162MMM5</accession>
<name>A0A162MMM5_9FIRM</name>
<organism evidence="3 4">
    <name type="scientific">Thermovenabulum gondwanense</name>
    <dbReference type="NCBI Taxonomy" id="520767"/>
    <lineage>
        <taxon>Bacteria</taxon>
        <taxon>Bacillati</taxon>
        <taxon>Bacillota</taxon>
        <taxon>Clostridia</taxon>
        <taxon>Thermosediminibacterales</taxon>
        <taxon>Thermosediminibacteraceae</taxon>
        <taxon>Thermovenabulum</taxon>
    </lineage>
</organism>
<evidence type="ECO:0000313" key="4">
    <source>
        <dbReference type="Proteomes" id="UP000075737"/>
    </source>
</evidence>
<gene>
    <name evidence="3" type="ORF">ATZ99_09680</name>
</gene>